<dbReference type="RefSeq" id="WP_015798552.1">
    <property type="nucleotide sequence ID" value="NC_013124.1"/>
</dbReference>
<dbReference type="PROSITE" id="PS51898">
    <property type="entry name" value="TYR_RECOMBINASE"/>
    <property type="match status" value="1"/>
</dbReference>
<feature type="active site" evidence="9">
    <location>
        <position position="148"/>
    </location>
</feature>
<reference evidence="12 13" key="1">
    <citation type="journal article" date="2009" name="Stand. Genomic Sci.">
        <title>Complete genome sequence of Acidimicrobium ferrooxidans type strain (ICP).</title>
        <authorList>
            <person name="Clum A."/>
            <person name="Nolan M."/>
            <person name="Lang E."/>
            <person name="Glavina Del Rio T."/>
            <person name="Tice H."/>
            <person name="Copeland A."/>
            <person name="Cheng J.F."/>
            <person name="Lucas S."/>
            <person name="Chen F."/>
            <person name="Bruce D."/>
            <person name="Goodwin L."/>
            <person name="Pitluck S."/>
            <person name="Ivanova N."/>
            <person name="Mavrommatis K."/>
            <person name="Mikhailova N."/>
            <person name="Pati A."/>
            <person name="Chen A."/>
            <person name="Palaniappan K."/>
            <person name="Goker M."/>
            <person name="Spring S."/>
            <person name="Land M."/>
            <person name="Hauser L."/>
            <person name="Chang Y.J."/>
            <person name="Jeffries C.C."/>
            <person name="Chain P."/>
            <person name="Bristow J."/>
            <person name="Eisen J.A."/>
            <person name="Markowitz V."/>
            <person name="Hugenholtz P."/>
            <person name="Kyrpides N.C."/>
            <person name="Klenk H.P."/>
            <person name="Lapidus A."/>
        </authorList>
    </citation>
    <scope>NUCLEOTIDE SEQUENCE [LARGE SCALE GENOMIC DNA]</scope>
    <source>
        <strain evidence="13">DSM 10331 / JCM 15462 / NBRC 103882 / ICP</strain>
    </source>
</reference>
<gene>
    <name evidence="9" type="primary">xerC</name>
    <name evidence="12" type="ordered locus">Afer_1133</name>
</gene>
<evidence type="ECO:0000256" key="5">
    <source>
        <dbReference type="ARBA" id="ARBA00022908"/>
    </source>
</evidence>
<dbReference type="Pfam" id="PF00589">
    <property type="entry name" value="Phage_integrase"/>
    <property type="match status" value="1"/>
</dbReference>
<dbReference type="InterPro" id="IPR023009">
    <property type="entry name" value="Tyrosine_recombinase_XerC/XerD"/>
</dbReference>
<evidence type="ECO:0000313" key="13">
    <source>
        <dbReference type="Proteomes" id="UP000000771"/>
    </source>
</evidence>
<dbReference type="Gene3D" id="1.10.443.10">
    <property type="entry name" value="Intergrase catalytic core"/>
    <property type="match status" value="1"/>
</dbReference>
<dbReference type="GO" id="GO:0009037">
    <property type="term" value="F:tyrosine-based site-specific recombinase activity"/>
    <property type="evidence" value="ECO:0007669"/>
    <property type="project" value="UniProtKB-UniRule"/>
</dbReference>
<keyword evidence="3 9" id="KW-0132">Cell division</keyword>
<protein>
    <recommendedName>
        <fullName evidence="9">Tyrosine recombinase XerC</fullName>
    </recommendedName>
</protein>
<dbReference type="GO" id="GO:0051301">
    <property type="term" value="P:cell division"/>
    <property type="evidence" value="ECO:0007669"/>
    <property type="project" value="UniProtKB-KW"/>
</dbReference>
<dbReference type="InterPro" id="IPR013762">
    <property type="entry name" value="Integrase-like_cat_sf"/>
</dbReference>
<evidence type="ECO:0000256" key="8">
    <source>
        <dbReference type="ARBA" id="ARBA00023306"/>
    </source>
</evidence>
<evidence type="ECO:0000313" key="12">
    <source>
        <dbReference type="EMBL" id="ACU54066.1"/>
    </source>
</evidence>
<proteinExistence type="inferred from homology"/>
<dbReference type="GO" id="GO:0005737">
    <property type="term" value="C:cytoplasm"/>
    <property type="evidence" value="ECO:0007669"/>
    <property type="project" value="UniProtKB-SubCell"/>
</dbReference>
<feature type="active site" evidence="9">
    <location>
        <position position="171"/>
    </location>
</feature>
<dbReference type="PANTHER" id="PTHR30349:SF81">
    <property type="entry name" value="TYROSINE RECOMBINASE XERC"/>
    <property type="match status" value="1"/>
</dbReference>
<comment type="subcellular location">
    <subcellularLocation>
        <location evidence="1 9">Cytoplasm</location>
    </subcellularLocation>
</comment>
<feature type="active site" evidence="9">
    <location>
        <position position="266"/>
    </location>
</feature>
<dbReference type="Pfam" id="PF02899">
    <property type="entry name" value="Phage_int_SAM_1"/>
    <property type="match status" value="1"/>
</dbReference>
<keyword evidence="2 9" id="KW-0963">Cytoplasm</keyword>
<feature type="active site" description="O-(3'-phospho-DNA)-tyrosine intermediate" evidence="9">
    <location>
        <position position="275"/>
    </location>
</feature>
<dbReference type="SUPFAM" id="SSF56349">
    <property type="entry name" value="DNA breaking-rejoining enzymes"/>
    <property type="match status" value="1"/>
</dbReference>
<evidence type="ECO:0000259" key="11">
    <source>
        <dbReference type="PROSITE" id="PS51900"/>
    </source>
</evidence>
<evidence type="ECO:0000256" key="4">
    <source>
        <dbReference type="ARBA" id="ARBA00022829"/>
    </source>
</evidence>
<feature type="domain" description="Tyr recombinase" evidence="10">
    <location>
        <begin position="108"/>
        <end position="288"/>
    </location>
</feature>
<dbReference type="KEGG" id="afo:Afer_1133"/>
<dbReference type="PANTHER" id="PTHR30349">
    <property type="entry name" value="PHAGE INTEGRASE-RELATED"/>
    <property type="match status" value="1"/>
</dbReference>
<dbReference type="InterPro" id="IPR002104">
    <property type="entry name" value="Integrase_catalytic"/>
</dbReference>
<dbReference type="Gene3D" id="1.10.150.130">
    <property type="match status" value="1"/>
</dbReference>
<comment type="function">
    <text evidence="9">Site-specific tyrosine recombinase, which acts by catalyzing the cutting and rejoining of the recombining DNA molecules. The XerC-XerD complex is essential to convert dimers of the bacterial chromosome into monomers to permit their segregation at cell division. It also contributes to the segregational stability of plasmids.</text>
</comment>
<dbReference type="InterPro" id="IPR004107">
    <property type="entry name" value="Integrase_SAM-like_N"/>
</dbReference>
<dbReference type="NCBIfam" id="NF001399">
    <property type="entry name" value="PRK00283.1"/>
    <property type="match status" value="1"/>
</dbReference>
<dbReference type="GO" id="GO:0006313">
    <property type="term" value="P:DNA transposition"/>
    <property type="evidence" value="ECO:0007669"/>
    <property type="project" value="UniProtKB-UniRule"/>
</dbReference>
<keyword evidence="6 9" id="KW-0238">DNA-binding</keyword>
<dbReference type="AlphaFoldDB" id="C7LZA8"/>
<dbReference type="eggNOG" id="COG4974">
    <property type="taxonomic scope" value="Bacteria"/>
</dbReference>
<evidence type="ECO:0000256" key="9">
    <source>
        <dbReference type="HAMAP-Rule" id="MF_01808"/>
    </source>
</evidence>
<evidence type="ECO:0000256" key="3">
    <source>
        <dbReference type="ARBA" id="ARBA00022618"/>
    </source>
</evidence>
<accession>C7LZA8</accession>
<keyword evidence="4 9" id="KW-0159">Chromosome partition</keyword>
<keyword evidence="8 9" id="KW-0131">Cell cycle</keyword>
<dbReference type="Proteomes" id="UP000000771">
    <property type="component" value="Chromosome"/>
</dbReference>
<evidence type="ECO:0000259" key="10">
    <source>
        <dbReference type="PROSITE" id="PS51898"/>
    </source>
</evidence>
<dbReference type="InterPro" id="IPR044068">
    <property type="entry name" value="CB"/>
</dbReference>
<comment type="subunit">
    <text evidence="9">Forms a cyclic heterotetrameric complex composed of two molecules of XerC and two molecules of XerD.</text>
</comment>
<dbReference type="InterPro" id="IPR011010">
    <property type="entry name" value="DNA_brk_join_enz"/>
</dbReference>
<evidence type="ECO:0000256" key="6">
    <source>
        <dbReference type="ARBA" id="ARBA00023125"/>
    </source>
</evidence>
<feature type="active site" evidence="9">
    <location>
        <position position="243"/>
    </location>
</feature>
<dbReference type="GO" id="GO:0007059">
    <property type="term" value="P:chromosome segregation"/>
    <property type="evidence" value="ECO:0007669"/>
    <property type="project" value="UniProtKB-UniRule"/>
</dbReference>
<keyword evidence="13" id="KW-1185">Reference proteome</keyword>
<dbReference type="CDD" id="cd00798">
    <property type="entry name" value="INT_XerDC_C"/>
    <property type="match status" value="1"/>
</dbReference>
<keyword evidence="7 9" id="KW-0233">DNA recombination</keyword>
<organism evidence="12 13">
    <name type="scientific">Acidimicrobium ferrooxidans (strain DSM 10331 / JCM 15462 / NBRC 103882 / ICP)</name>
    <dbReference type="NCBI Taxonomy" id="525909"/>
    <lineage>
        <taxon>Bacteria</taxon>
        <taxon>Bacillati</taxon>
        <taxon>Actinomycetota</taxon>
        <taxon>Acidimicrobiia</taxon>
        <taxon>Acidimicrobiales</taxon>
        <taxon>Acidimicrobiaceae</taxon>
        <taxon>Acidimicrobium</taxon>
    </lineage>
</organism>
<feature type="domain" description="Core-binding (CB)" evidence="11">
    <location>
        <begin position="3"/>
        <end position="87"/>
    </location>
</feature>
<dbReference type="InterPro" id="IPR050090">
    <property type="entry name" value="Tyrosine_recombinase_XerCD"/>
</dbReference>
<dbReference type="STRING" id="525909.Afer_1133"/>
<dbReference type="InterPro" id="IPR010998">
    <property type="entry name" value="Integrase_recombinase_N"/>
</dbReference>
<dbReference type="EMBL" id="CP001631">
    <property type="protein sequence ID" value="ACU54066.1"/>
    <property type="molecule type" value="Genomic_DNA"/>
</dbReference>
<evidence type="ECO:0000256" key="1">
    <source>
        <dbReference type="ARBA" id="ARBA00004496"/>
    </source>
</evidence>
<dbReference type="GO" id="GO:0003677">
    <property type="term" value="F:DNA binding"/>
    <property type="evidence" value="ECO:0007669"/>
    <property type="project" value="UniProtKB-UniRule"/>
</dbReference>
<evidence type="ECO:0000256" key="2">
    <source>
        <dbReference type="ARBA" id="ARBA00022490"/>
    </source>
</evidence>
<sequence length="299" mass="32650">MDPASEAVVDEYLTLLVVAADRSELTAIAYRSDLEAVATWLEARGSRLLDASPALLRSWVDAAGRERSPRGVQRAASALRGLFRYAQRVGARADDPMEGIHAPGTAVALPRALARDEVERLIESVGTADVAGARDRAILEVLYGSGVRVSELCGFTLDTIAQGRWVPVVGKRGRERLVPISAPARDALEQWVVRWRPQLAPKHRMLFVNLRGAPITRQGVWLVLKQRASRVGLGDRVSPHVLRHSLAVHMVEAGADLRVVQEILGHASLATTELYTKVSEGHVDAVYQRAHPRARAGSR</sequence>
<comment type="similarity">
    <text evidence="9">Belongs to the 'phage' integrase family. XerC subfamily.</text>
</comment>
<keyword evidence="5 9" id="KW-0229">DNA integration</keyword>
<evidence type="ECO:0000256" key="7">
    <source>
        <dbReference type="ARBA" id="ARBA00023172"/>
    </source>
</evidence>
<feature type="active site" evidence="9">
    <location>
        <position position="240"/>
    </location>
</feature>
<dbReference type="HOGENOM" id="CLU_027562_9_0_11"/>
<name>C7LZA8_ACIFD</name>
<dbReference type="HAMAP" id="MF_01808">
    <property type="entry name" value="Recomb_XerC_XerD"/>
    <property type="match status" value="1"/>
</dbReference>
<dbReference type="PROSITE" id="PS51900">
    <property type="entry name" value="CB"/>
    <property type="match status" value="1"/>
</dbReference>